<reference evidence="8" key="2">
    <citation type="submission" date="2015-05" db="EMBL/GenBank/DDBJ databases">
        <title>Complete genome sequence of Corynebacterium testudinoris DSM 44614, recovered from necrotic lesions in the mouth of a tortoise.</title>
        <authorList>
            <person name="Ruckert C."/>
            <person name="Albersmeier A."/>
            <person name="Winkler A."/>
            <person name="Tauch A."/>
        </authorList>
    </citation>
    <scope>NUCLEOTIDE SEQUENCE [LARGE SCALE GENOMIC DNA]</scope>
    <source>
        <strain evidence="8">DSM 44614</strain>
    </source>
</reference>
<dbReference type="Proteomes" id="UP000035540">
    <property type="component" value="Chromosome"/>
</dbReference>
<dbReference type="PANTHER" id="PTHR12835:SF5">
    <property type="entry name" value="BIOTIN--PROTEIN LIGASE"/>
    <property type="match status" value="1"/>
</dbReference>
<dbReference type="InterPro" id="IPR003142">
    <property type="entry name" value="BPL_C"/>
</dbReference>
<name>A0A0G3H3P6_9CORY</name>
<dbReference type="OrthoDB" id="9807064at2"/>
<evidence type="ECO:0000313" key="8">
    <source>
        <dbReference type="Proteomes" id="UP000035540"/>
    </source>
</evidence>
<sequence>MFVQVTALLWAKDRRVGSDSCDWIGSVGGSKPPVNSLPVSTLESYYREHLPAYARVDWVPETGSTNADLLADTFAPAWTVRLAGQQTAGRGRMGRPWVSPAGTQVILSVLLRPTIEEMDQLGTIPLAAGLAVLDAVKELAGTGADVQLKWPNDVLLNEKKVCGILAEAAGLPEDPRIVVGLGLNVSLTREQLPVPHATSLALEGIEVAVEEVGVTVLNALRRRLEQWATGGRDLMTDYRGACATVGKPVRVEAATGQLLGTVTGVSNDGRLELEDEQGARHFISAGDVTHLRRTDTTY</sequence>
<evidence type="ECO:0000313" key="7">
    <source>
        <dbReference type="EMBL" id="AKK08026.1"/>
    </source>
</evidence>
<gene>
    <name evidence="7" type="ORF">CTEST_02855</name>
</gene>
<dbReference type="NCBIfam" id="TIGR00121">
    <property type="entry name" value="birA_ligase"/>
    <property type="match status" value="1"/>
</dbReference>
<evidence type="ECO:0000256" key="4">
    <source>
        <dbReference type="ARBA" id="ARBA00023267"/>
    </source>
</evidence>
<feature type="domain" description="BPL/LPL catalytic" evidence="6">
    <location>
        <begin position="38"/>
        <end position="228"/>
    </location>
</feature>
<dbReference type="CDD" id="cd16442">
    <property type="entry name" value="BPL"/>
    <property type="match status" value="1"/>
</dbReference>
<dbReference type="SUPFAM" id="SSF55681">
    <property type="entry name" value="Class II aaRS and biotin synthetases"/>
    <property type="match status" value="1"/>
</dbReference>
<dbReference type="GO" id="GO:0005737">
    <property type="term" value="C:cytoplasm"/>
    <property type="evidence" value="ECO:0007669"/>
    <property type="project" value="TreeGrafter"/>
</dbReference>
<dbReference type="PANTHER" id="PTHR12835">
    <property type="entry name" value="BIOTIN PROTEIN LIGASE"/>
    <property type="match status" value="1"/>
</dbReference>
<dbReference type="GO" id="GO:0005524">
    <property type="term" value="F:ATP binding"/>
    <property type="evidence" value="ECO:0007669"/>
    <property type="project" value="UniProtKB-KW"/>
</dbReference>
<dbReference type="Gene3D" id="2.30.30.100">
    <property type="match status" value="1"/>
</dbReference>
<dbReference type="InterPro" id="IPR004408">
    <property type="entry name" value="Biotin_CoA_COase_ligase"/>
</dbReference>
<evidence type="ECO:0000256" key="5">
    <source>
        <dbReference type="ARBA" id="ARBA00024227"/>
    </source>
</evidence>
<reference evidence="7 8" key="1">
    <citation type="journal article" date="2015" name="Genome Announc.">
        <title>Complete Genome Sequence of the Type Strain Corynebacterium testudinoris DSM 44614, Recovered from Necrotic Lesions in the Mouth of a Tortoise.</title>
        <authorList>
            <person name="Ruckert C."/>
            <person name="Kriete M."/>
            <person name="Jaenicke S."/>
            <person name="Winkler A."/>
            <person name="Tauch A."/>
        </authorList>
    </citation>
    <scope>NUCLEOTIDE SEQUENCE [LARGE SCALE GENOMIC DNA]</scope>
    <source>
        <strain evidence="7 8">DSM 44614</strain>
    </source>
</reference>
<keyword evidence="2" id="KW-0547">Nucleotide-binding</keyword>
<organism evidence="7 8">
    <name type="scientific">Corynebacterium testudinoris</name>
    <dbReference type="NCBI Taxonomy" id="136857"/>
    <lineage>
        <taxon>Bacteria</taxon>
        <taxon>Bacillati</taxon>
        <taxon>Actinomycetota</taxon>
        <taxon>Actinomycetes</taxon>
        <taxon>Mycobacteriales</taxon>
        <taxon>Corynebacteriaceae</taxon>
        <taxon>Corynebacterium</taxon>
    </lineage>
</organism>
<keyword evidence="3" id="KW-0067">ATP-binding</keyword>
<dbReference type="GO" id="GO:0004077">
    <property type="term" value="F:biotin--[biotin carboxyl-carrier protein] ligase activity"/>
    <property type="evidence" value="ECO:0007669"/>
    <property type="project" value="UniProtKB-EC"/>
</dbReference>
<evidence type="ECO:0000256" key="1">
    <source>
        <dbReference type="ARBA" id="ARBA00022598"/>
    </source>
</evidence>
<keyword evidence="8" id="KW-1185">Reference proteome</keyword>
<dbReference type="SUPFAM" id="SSF50037">
    <property type="entry name" value="C-terminal domain of transcriptional repressors"/>
    <property type="match status" value="1"/>
</dbReference>
<dbReference type="Pfam" id="PF03099">
    <property type="entry name" value="BPL_LplA_LipB"/>
    <property type="match status" value="1"/>
</dbReference>
<dbReference type="PROSITE" id="PS51733">
    <property type="entry name" value="BPL_LPL_CATALYTIC"/>
    <property type="match status" value="1"/>
</dbReference>
<dbReference type="Pfam" id="PF02237">
    <property type="entry name" value="BPL_C"/>
    <property type="match status" value="1"/>
</dbReference>
<dbReference type="EC" id="6.3.4.15" evidence="5"/>
<dbReference type="InterPro" id="IPR045864">
    <property type="entry name" value="aa-tRNA-synth_II/BPL/LPL"/>
</dbReference>
<proteinExistence type="predicted"/>
<evidence type="ECO:0000259" key="6">
    <source>
        <dbReference type="PROSITE" id="PS51733"/>
    </source>
</evidence>
<dbReference type="EMBL" id="CP011545">
    <property type="protein sequence ID" value="AKK08026.1"/>
    <property type="molecule type" value="Genomic_DNA"/>
</dbReference>
<dbReference type="Gene3D" id="3.30.930.10">
    <property type="entry name" value="Bira Bifunctional Protein, Domain 2"/>
    <property type="match status" value="1"/>
</dbReference>
<dbReference type="AlphaFoldDB" id="A0A0G3H3P6"/>
<keyword evidence="4" id="KW-0092">Biotin</keyword>
<dbReference type="KEGG" id="cted:CTEST_02855"/>
<evidence type="ECO:0000256" key="2">
    <source>
        <dbReference type="ARBA" id="ARBA00022741"/>
    </source>
</evidence>
<keyword evidence="1 7" id="KW-0436">Ligase</keyword>
<accession>A0A0G3H3P6</accession>
<protein>
    <recommendedName>
        <fullName evidence="5">biotin--[biotin carboxyl-carrier protein] ligase</fullName>
        <ecNumber evidence="5">6.3.4.15</ecNumber>
    </recommendedName>
</protein>
<evidence type="ECO:0000256" key="3">
    <source>
        <dbReference type="ARBA" id="ARBA00022840"/>
    </source>
</evidence>
<dbReference type="STRING" id="136857.CTEST_02855"/>
<dbReference type="InterPro" id="IPR008988">
    <property type="entry name" value="Transcriptional_repressor_C"/>
</dbReference>
<dbReference type="PATRIC" id="fig|136857.5.peg.562"/>
<dbReference type="InterPro" id="IPR004143">
    <property type="entry name" value="BPL_LPL_catalytic"/>
</dbReference>